<dbReference type="PANTHER" id="PTHR12393:SF6">
    <property type="entry name" value="SPHINGOMYELIN PHOSPHODIESTERASE 2"/>
    <property type="match status" value="1"/>
</dbReference>
<gene>
    <name evidence="2" type="ORF">HYH03_011418</name>
</gene>
<accession>A0A835XRZ9</accession>
<dbReference type="Gene3D" id="1.25.40.20">
    <property type="entry name" value="Ankyrin repeat-containing domain"/>
    <property type="match status" value="1"/>
</dbReference>
<dbReference type="PANTHER" id="PTHR12393">
    <property type="entry name" value="SPHINGOMYELIN PHOSPHODIESTERASE RELATED"/>
    <property type="match status" value="1"/>
</dbReference>
<dbReference type="GO" id="GO:0005783">
    <property type="term" value="C:endoplasmic reticulum"/>
    <property type="evidence" value="ECO:0007669"/>
    <property type="project" value="TreeGrafter"/>
</dbReference>
<feature type="compositionally biased region" description="Basic and acidic residues" evidence="1">
    <location>
        <begin position="389"/>
        <end position="398"/>
    </location>
</feature>
<dbReference type="GO" id="GO:0046513">
    <property type="term" value="P:ceramide biosynthetic process"/>
    <property type="evidence" value="ECO:0007669"/>
    <property type="project" value="TreeGrafter"/>
</dbReference>
<organism evidence="2 3">
    <name type="scientific">Edaphochlamys debaryana</name>
    <dbReference type="NCBI Taxonomy" id="47281"/>
    <lineage>
        <taxon>Eukaryota</taxon>
        <taxon>Viridiplantae</taxon>
        <taxon>Chlorophyta</taxon>
        <taxon>core chlorophytes</taxon>
        <taxon>Chlorophyceae</taxon>
        <taxon>CS clade</taxon>
        <taxon>Chlamydomonadales</taxon>
        <taxon>Chlamydomonadales incertae sedis</taxon>
        <taxon>Edaphochlamys</taxon>
    </lineage>
</organism>
<proteinExistence type="predicted"/>
<dbReference type="GO" id="GO:0030149">
    <property type="term" value="P:sphingolipid catabolic process"/>
    <property type="evidence" value="ECO:0007669"/>
    <property type="project" value="TreeGrafter"/>
</dbReference>
<dbReference type="GO" id="GO:0071944">
    <property type="term" value="C:cell periphery"/>
    <property type="evidence" value="ECO:0007669"/>
    <property type="project" value="TreeGrafter"/>
</dbReference>
<dbReference type="EMBL" id="JAEHOE010000065">
    <property type="protein sequence ID" value="KAG2490112.1"/>
    <property type="molecule type" value="Genomic_DNA"/>
</dbReference>
<evidence type="ECO:0000256" key="1">
    <source>
        <dbReference type="SAM" id="MobiDB-lite"/>
    </source>
</evidence>
<name>A0A835XRZ9_9CHLO</name>
<evidence type="ECO:0000313" key="2">
    <source>
        <dbReference type="EMBL" id="KAG2490112.1"/>
    </source>
</evidence>
<dbReference type="GO" id="GO:0016020">
    <property type="term" value="C:membrane"/>
    <property type="evidence" value="ECO:0007669"/>
    <property type="project" value="TreeGrafter"/>
</dbReference>
<sequence length="398" mass="42970">MEWLLQQAAELAAAEAGTRGEACGREALAWDLGVAATEGCDLAVVVNLSAPRGPGQPPYLPAHWPMKGGWRLLAAALFSRGLDWQRKVEWVLARGNEVRFTDPETQRRLYRAGADRPKLEALPERFDWLRNQGCSPVGSDALRTALREGSAQAVGWLLANGAAPDAQAAVLERFLEAIWHAAVSGHLPALHALREGMALGPAHWNPLLHGAAKGGQLRVLTLAALAGDPAVLRWMREHGAAWEPRAWLTGVASGSEAAVEVLGELGCPQPDPDLLYGVALQKRLWQQLPALHRAGVPLGPDPAAVLAFALVQGVPEHVRTWVLGEAGIEPQAEAAAAEAAEAAGTALSRRAERVVLNLEQDALRWLPGNNYDWEWDEEGEDGWDGGGHWLRDGEWDKE</sequence>
<dbReference type="AlphaFoldDB" id="A0A835XRZ9"/>
<keyword evidence="3" id="KW-1185">Reference proteome</keyword>
<reference evidence="2" key="1">
    <citation type="journal article" date="2020" name="bioRxiv">
        <title>Comparative genomics of Chlamydomonas.</title>
        <authorList>
            <person name="Craig R.J."/>
            <person name="Hasan A.R."/>
            <person name="Ness R.W."/>
            <person name="Keightley P.D."/>
        </authorList>
    </citation>
    <scope>NUCLEOTIDE SEQUENCE</scope>
    <source>
        <strain evidence="2">CCAP 11/70</strain>
    </source>
</reference>
<dbReference type="Proteomes" id="UP000612055">
    <property type="component" value="Unassembled WGS sequence"/>
</dbReference>
<comment type="caution">
    <text evidence="2">The sequence shown here is derived from an EMBL/GenBank/DDBJ whole genome shotgun (WGS) entry which is preliminary data.</text>
</comment>
<dbReference type="SUPFAM" id="SSF48403">
    <property type="entry name" value="Ankyrin repeat"/>
    <property type="match status" value="1"/>
</dbReference>
<evidence type="ECO:0000313" key="3">
    <source>
        <dbReference type="Proteomes" id="UP000612055"/>
    </source>
</evidence>
<feature type="region of interest" description="Disordered" evidence="1">
    <location>
        <begin position="378"/>
        <end position="398"/>
    </location>
</feature>
<evidence type="ECO:0008006" key="4">
    <source>
        <dbReference type="Google" id="ProtNLM"/>
    </source>
</evidence>
<dbReference type="InterPro" id="IPR036770">
    <property type="entry name" value="Ankyrin_rpt-contain_sf"/>
</dbReference>
<dbReference type="GO" id="GO:0004620">
    <property type="term" value="F:phospholipase activity"/>
    <property type="evidence" value="ECO:0007669"/>
    <property type="project" value="TreeGrafter"/>
</dbReference>
<protein>
    <recommendedName>
        <fullName evidence="4">Ankyrin repeat domain-containing protein</fullName>
    </recommendedName>
</protein>